<gene>
    <name evidence="10" type="ORF">GCM10010185_60500</name>
</gene>
<evidence type="ECO:0000313" key="11">
    <source>
        <dbReference type="Proteomes" id="UP000639606"/>
    </source>
</evidence>
<evidence type="ECO:0000256" key="5">
    <source>
        <dbReference type="PIRSR" id="PIRSR615500-1"/>
    </source>
</evidence>
<keyword evidence="8" id="KW-0732">Signal</keyword>
<dbReference type="GO" id="GO:0005975">
    <property type="term" value="P:carbohydrate metabolic process"/>
    <property type="evidence" value="ECO:0007669"/>
    <property type="project" value="UniProtKB-ARBA"/>
</dbReference>
<dbReference type="PRINTS" id="PR00723">
    <property type="entry name" value="SUBTILISIN"/>
</dbReference>
<evidence type="ECO:0000256" key="4">
    <source>
        <dbReference type="ARBA" id="ARBA00022825"/>
    </source>
</evidence>
<feature type="domain" description="Peptidase S8/S53" evidence="9">
    <location>
        <begin position="198"/>
        <end position="457"/>
    </location>
</feature>
<evidence type="ECO:0000313" key="10">
    <source>
        <dbReference type="EMBL" id="GGP78589.1"/>
    </source>
</evidence>
<dbReference type="Gene3D" id="2.60.40.10">
    <property type="entry name" value="Immunoglobulins"/>
    <property type="match status" value="1"/>
</dbReference>
<dbReference type="InterPro" id="IPR050131">
    <property type="entry name" value="Peptidase_S8_subtilisin-like"/>
</dbReference>
<dbReference type="Gene3D" id="3.40.50.200">
    <property type="entry name" value="Peptidase S8/S53 domain"/>
    <property type="match status" value="1"/>
</dbReference>
<proteinExistence type="inferred from homology"/>
<dbReference type="PROSITE" id="PS00138">
    <property type="entry name" value="SUBTILASE_SER"/>
    <property type="match status" value="1"/>
</dbReference>
<keyword evidence="4 6" id="KW-0720">Serine protease</keyword>
<dbReference type="PANTHER" id="PTHR43806:SF65">
    <property type="entry name" value="SERINE PROTEASE APRX"/>
    <property type="match status" value="1"/>
</dbReference>
<feature type="active site" description="Charge relay system" evidence="5 6">
    <location>
        <position position="410"/>
    </location>
</feature>
<dbReference type="PANTHER" id="PTHR43806">
    <property type="entry name" value="PEPTIDASE S8"/>
    <property type="match status" value="1"/>
</dbReference>
<evidence type="ECO:0000256" key="2">
    <source>
        <dbReference type="ARBA" id="ARBA00022670"/>
    </source>
</evidence>
<comment type="caution">
    <text evidence="10">The sequence shown here is derived from an EMBL/GenBank/DDBJ whole genome shotgun (WGS) entry which is preliminary data.</text>
</comment>
<evidence type="ECO:0000259" key="9">
    <source>
        <dbReference type="Pfam" id="PF00082"/>
    </source>
</evidence>
<dbReference type="InterPro" id="IPR000209">
    <property type="entry name" value="Peptidase_S8/S53_dom"/>
</dbReference>
<dbReference type="InterPro" id="IPR023827">
    <property type="entry name" value="Peptidase_S8_Asp-AS"/>
</dbReference>
<dbReference type="AlphaFoldDB" id="A0A918ASQ4"/>
<feature type="chain" id="PRO_5037794647" evidence="8">
    <location>
        <begin position="32"/>
        <end position="1062"/>
    </location>
</feature>
<organism evidence="10 11">
    <name type="scientific">Saccharothrix coeruleofusca</name>
    <dbReference type="NCBI Taxonomy" id="33919"/>
    <lineage>
        <taxon>Bacteria</taxon>
        <taxon>Bacillati</taxon>
        <taxon>Actinomycetota</taxon>
        <taxon>Actinomycetes</taxon>
        <taxon>Pseudonocardiales</taxon>
        <taxon>Pseudonocardiaceae</taxon>
        <taxon>Saccharothrix</taxon>
    </lineage>
</organism>
<dbReference type="InterPro" id="IPR013783">
    <property type="entry name" value="Ig-like_fold"/>
</dbReference>
<dbReference type="EMBL" id="BMRG01000018">
    <property type="protein sequence ID" value="GGP78589.1"/>
    <property type="molecule type" value="Genomic_DNA"/>
</dbReference>
<keyword evidence="11" id="KW-1185">Reference proteome</keyword>
<dbReference type="InterPro" id="IPR023828">
    <property type="entry name" value="Peptidase_S8_Ser-AS"/>
</dbReference>
<evidence type="ECO:0000256" key="8">
    <source>
        <dbReference type="SAM" id="SignalP"/>
    </source>
</evidence>
<reference evidence="10" key="1">
    <citation type="journal article" date="2014" name="Int. J. Syst. Evol. Microbiol.">
        <title>Complete genome sequence of Corynebacterium casei LMG S-19264T (=DSM 44701T), isolated from a smear-ripened cheese.</title>
        <authorList>
            <consortium name="US DOE Joint Genome Institute (JGI-PGF)"/>
            <person name="Walter F."/>
            <person name="Albersmeier A."/>
            <person name="Kalinowski J."/>
            <person name="Ruckert C."/>
        </authorList>
    </citation>
    <scope>NUCLEOTIDE SEQUENCE</scope>
    <source>
        <strain evidence="10">JCM 3313</strain>
    </source>
</reference>
<name>A0A918ASQ4_9PSEU</name>
<dbReference type="Pfam" id="PF00082">
    <property type="entry name" value="Peptidase_S8"/>
    <property type="match status" value="1"/>
</dbReference>
<feature type="signal peptide" evidence="8">
    <location>
        <begin position="1"/>
        <end position="31"/>
    </location>
</feature>
<comment type="similarity">
    <text evidence="1 6 7">Belongs to the peptidase S8 family.</text>
</comment>
<dbReference type="RefSeq" id="WP_189226737.1">
    <property type="nucleotide sequence ID" value="NZ_BMRG01000018.1"/>
</dbReference>
<dbReference type="InterPro" id="IPR036852">
    <property type="entry name" value="Peptidase_S8/S53_dom_sf"/>
</dbReference>
<dbReference type="SUPFAM" id="SSF52743">
    <property type="entry name" value="Subtilisin-like"/>
    <property type="match status" value="1"/>
</dbReference>
<dbReference type="PROSITE" id="PS00137">
    <property type="entry name" value="SUBTILASE_HIS"/>
    <property type="match status" value="1"/>
</dbReference>
<protein>
    <submittedName>
        <fullName evidence="10">Serine protease</fullName>
    </submittedName>
</protein>
<keyword evidence="2 6" id="KW-0645">Protease</keyword>
<dbReference type="PROSITE" id="PS00136">
    <property type="entry name" value="SUBTILASE_ASP"/>
    <property type="match status" value="1"/>
</dbReference>
<dbReference type="GO" id="GO:0006508">
    <property type="term" value="P:proteolysis"/>
    <property type="evidence" value="ECO:0007669"/>
    <property type="project" value="UniProtKB-KW"/>
</dbReference>
<dbReference type="PROSITE" id="PS51892">
    <property type="entry name" value="SUBTILASE"/>
    <property type="match status" value="1"/>
</dbReference>
<sequence length="1062" mass="111863">MTPHRSPAVFSAAVLIAGVLLSGTPPHVATAAQSWSPHPDRSITLITGDRVQLGGPRGLTVVPAPGREAMGFRQSTDEHGDTHLVPSDAAAPVASGWLDPRLFNISLLAATGYDDATRRDIPLIVARSNARPTAATAVRELPSIDAIAVRVAKSSAFWSARSATSTTRIWLDGPMSPHLDRSAAQIGAPSAWRAGHTGKGATVAVLDTGVDTTHPDLAGAVVRERDFTGSASGPTDRYGHGTHVASIIAGRHDRYTGVAPGAALLNGKVLPDSGFGLESAIIAGMEWAVAEGADVVNMSLGNATASDGADPVSRAVNRLTERTGTLFVVAAGNTGDLVGSPAAADAALTVGAVDERDALADFSSRGPRLADDGIKPDITAPGVDVVAARASGSSLGQPVGDRHTRVSGTSMAAPHVAGAAAILAARYPHWRAEDVKAALTGSAKADPALSVFEQGAGRVDLARAVSHVVHATPAAIGNGLVRWPHTDDEPVDRVVTYHNAGTKPVTLAVEADVRAQDGTPAPAGMFTVAPREITVPAGGRAEVTVTTDTAVDGVDGLYSGTVTATGGDSTIRTPLAVTREVESYDVRLTFLGADGLPTPDYDYRFIGIDHQKSYQSYDESGTVVVRLPKGHFHLQAHTRTGPAESVRVEPAFVVEQDTALTVDHREGKPLGFAVDRPEARSSGASAEFSLRAEWGEARLLLHLHGFNGYLVTPSSTSAPGKFTFTAEATMARPGGSGGFTTSPYLYHLRRVEDGRVPADLLRTVRDDELAVVSAVHATTLPGRVGERDGDVVRPLPFTLEELYTPDQPWHGEFAQVPRAHHRPWDGHQGTAAPRVFRRGQSVVERWNHGVQGPAFPPSTRGLATRSGDRMAFDIPLYSDSTPNHIGYGPHSGTTELYRGQERVGEARSQAGTGQFAVPGGSATYRLHVDALRADTAEVSTRVTADWTFRSGTTVGQTPLPLLAVRFAPGLDDWNQAPRDAPTVLDLTVDHNGGARSARPTRVEVSYDDGASWQPVQLRRHDDRWTAELAHPPNAAHVSLRAGAADDEGNSVDQTIIRAFTLK</sequence>
<evidence type="ECO:0000256" key="3">
    <source>
        <dbReference type="ARBA" id="ARBA00022801"/>
    </source>
</evidence>
<evidence type="ECO:0000256" key="1">
    <source>
        <dbReference type="ARBA" id="ARBA00011073"/>
    </source>
</evidence>
<evidence type="ECO:0000256" key="6">
    <source>
        <dbReference type="PROSITE-ProRule" id="PRU01240"/>
    </source>
</evidence>
<reference evidence="10" key="2">
    <citation type="submission" date="2020-09" db="EMBL/GenBank/DDBJ databases">
        <authorList>
            <person name="Sun Q."/>
            <person name="Ohkuma M."/>
        </authorList>
    </citation>
    <scope>NUCLEOTIDE SEQUENCE</scope>
    <source>
        <strain evidence="10">JCM 3313</strain>
    </source>
</reference>
<dbReference type="InterPro" id="IPR022398">
    <property type="entry name" value="Peptidase_S8_His-AS"/>
</dbReference>
<dbReference type="Gene3D" id="2.60.40.650">
    <property type="match status" value="1"/>
</dbReference>
<dbReference type="InterPro" id="IPR015500">
    <property type="entry name" value="Peptidase_S8_subtilisin-rel"/>
</dbReference>
<keyword evidence="3 6" id="KW-0378">Hydrolase</keyword>
<feature type="active site" description="Charge relay system" evidence="5 6">
    <location>
        <position position="240"/>
    </location>
</feature>
<dbReference type="Proteomes" id="UP000639606">
    <property type="component" value="Unassembled WGS sequence"/>
</dbReference>
<feature type="active site" description="Charge relay system" evidence="5 6">
    <location>
        <position position="207"/>
    </location>
</feature>
<dbReference type="GO" id="GO:0004252">
    <property type="term" value="F:serine-type endopeptidase activity"/>
    <property type="evidence" value="ECO:0007669"/>
    <property type="project" value="UniProtKB-UniRule"/>
</dbReference>
<accession>A0A918ASQ4</accession>
<evidence type="ECO:0000256" key="7">
    <source>
        <dbReference type="RuleBase" id="RU003355"/>
    </source>
</evidence>